<dbReference type="PROSITE" id="PS51257">
    <property type="entry name" value="PROKAR_LIPOPROTEIN"/>
    <property type="match status" value="1"/>
</dbReference>
<sequence>MRLRQSSPHPFRRSRRGVVLALALSLLGACSDPLLKDQPLHRQLAIAACIGQCDSAREHCRASARADYRDCEADHTEAFRDYRWCLSEVGTFNDELDCGYPWWSCAENLYGYCTNRHRACREACAADPHQLVR</sequence>
<comment type="caution">
    <text evidence="1">The sequence shown here is derived from an EMBL/GenBank/DDBJ whole genome shotgun (WGS) entry which is preliminary data.</text>
</comment>
<dbReference type="EMBL" id="SMDC01000013">
    <property type="protein sequence ID" value="TCW34064.1"/>
    <property type="molecule type" value="Genomic_DNA"/>
</dbReference>
<dbReference type="RefSeq" id="WP_132230536.1">
    <property type="nucleotide sequence ID" value="NZ_NRRH01000024.1"/>
</dbReference>
<evidence type="ECO:0000313" key="2">
    <source>
        <dbReference type="Proteomes" id="UP000295247"/>
    </source>
</evidence>
<reference evidence="1 2" key="1">
    <citation type="submission" date="2019-03" db="EMBL/GenBank/DDBJ databases">
        <title>Genomic Encyclopedia of Type Strains, Phase IV (KMG-IV): sequencing the most valuable type-strain genomes for metagenomic binning, comparative biology and taxonomic classification.</title>
        <authorList>
            <person name="Goeker M."/>
        </authorList>
    </citation>
    <scope>NUCLEOTIDE SEQUENCE [LARGE SCALE GENOMIC DNA]</scope>
    <source>
        <strain evidence="1 2">DSM 203</strain>
    </source>
</reference>
<gene>
    <name evidence="1" type="ORF">EDC29_11348</name>
</gene>
<accession>A0A4R4A616</accession>
<dbReference type="AlphaFoldDB" id="A0A4R4A616"/>
<name>A0A4R4A616_MARGR</name>
<organism evidence="1 2">
    <name type="scientific">Marichromatium gracile</name>
    <name type="common">Chromatium gracile</name>
    <dbReference type="NCBI Taxonomy" id="1048"/>
    <lineage>
        <taxon>Bacteria</taxon>
        <taxon>Pseudomonadati</taxon>
        <taxon>Pseudomonadota</taxon>
        <taxon>Gammaproteobacteria</taxon>
        <taxon>Chromatiales</taxon>
        <taxon>Chromatiaceae</taxon>
        <taxon>Marichromatium</taxon>
    </lineage>
</organism>
<dbReference type="Proteomes" id="UP000295247">
    <property type="component" value="Unassembled WGS sequence"/>
</dbReference>
<evidence type="ECO:0008006" key="3">
    <source>
        <dbReference type="Google" id="ProtNLM"/>
    </source>
</evidence>
<evidence type="ECO:0000313" key="1">
    <source>
        <dbReference type="EMBL" id="TCW34064.1"/>
    </source>
</evidence>
<proteinExistence type="predicted"/>
<protein>
    <recommendedName>
        <fullName evidence="3">Lipoprotein</fullName>
    </recommendedName>
</protein>